<evidence type="ECO:0000313" key="10">
    <source>
        <dbReference type="Proteomes" id="UP000182840"/>
    </source>
</evidence>
<dbReference type="Proteomes" id="UP000182840">
    <property type="component" value="Chromosome"/>
</dbReference>
<dbReference type="OrthoDB" id="9796623at2"/>
<dbReference type="RefSeq" id="WP_072605192.1">
    <property type="nucleotide sequence ID" value="NZ_CP018171.1"/>
</dbReference>
<keyword evidence="10" id="KW-1185">Reference proteome</keyword>
<dbReference type="SUPFAM" id="SSF51905">
    <property type="entry name" value="FAD/NAD(P)-binding domain"/>
    <property type="match status" value="1"/>
</dbReference>
<evidence type="ECO:0000313" key="9">
    <source>
        <dbReference type="EMBL" id="APH72351.1"/>
    </source>
</evidence>
<dbReference type="AlphaFoldDB" id="A0A1L3SSM9"/>
<dbReference type="GO" id="GO:0016705">
    <property type="term" value="F:oxidoreductase activity, acting on paired donors, with incorporation or reduction of molecular oxygen"/>
    <property type="evidence" value="ECO:0007669"/>
    <property type="project" value="InterPro"/>
</dbReference>
<dbReference type="Pfam" id="PF01494">
    <property type="entry name" value="FAD_binding_3"/>
    <property type="match status" value="1"/>
</dbReference>
<evidence type="ECO:0000256" key="4">
    <source>
        <dbReference type="ARBA" id="ARBA00022630"/>
    </source>
</evidence>
<dbReference type="PRINTS" id="PR00420">
    <property type="entry name" value="RNGMNOXGNASE"/>
</dbReference>
<evidence type="ECO:0000256" key="7">
    <source>
        <dbReference type="ARBA" id="ARBA00023033"/>
    </source>
</evidence>
<dbReference type="NCBIfam" id="TIGR01988">
    <property type="entry name" value="Ubi-OHases"/>
    <property type="match status" value="1"/>
</dbReference>
<sequence length="403" mass="42710">MDHADANDIIVAGAGPAGLIAALALADAGFGVELIGPAPSTEDRRTTALMMPSLAFLDDLGLKDAVLAHGAPLRAMRIVDATRRLLRSRPVSFHASEMGEDAFGWNIPNGALVRELEAAVVARTAINWTREAVSRWQAADDAVEAFPAEAAPITARLAVAADGRNSKAREAAGIRVATHSYRQAALVFNFAHGRPHGDISTEFHTETGPFTQVPLPGQRSSLVWVLRPERAEQLAETGDEELSALVEEQMQSMLGKVSVEPGRQVYPLSAALPSSFARKRVALVGEAAHVFPPIGAQGLNLGIRDIRDLAATAQRHAEDPGSGAALRAYSLRRGPDILARTGAVNALNRSLLSNFLPAQLARSAGLGILSASAPLRAMFMREGLEPGSGLRSAFSGRREEVGR</sequence>
<dbReference type="GO" id="GO:0004497">
    <property type="term" value="F:monooxygenase activity"/>
    <property type="evidence" value="ECO:0007669"/>
    <property type="project" value="UniProtKB-KW"/>
</dbReference>
<dbReference type="InterPro" id="IPR010971">
    <property type="entry name" value="UbiH/COQ6"/>
</dbReference>
<evidence type="ECO:0000256" key="5">
    <source>
        <dbReference type="ARBA" id="ARBA00022827"/>
    </source>
</evidence>
<reference evidence="10" key="1">
    <citation type="submission" date="2016-11" db="EMBL/GenBank/DDBJ databases">
        <title>Mesorhizobium oceanicum sp. nov., isolated from deep seawater in South China Sea.</title>
        <authorList>
            <person name="Fu G.-Y."/>
        </authorList>
    </citation>
    <scope>NUCLEOTIDE SEQUENCE [LARGE SCALE GENOMIC DNA]</scope>
    <source>
        <strain evidence="10">B7</strain>
    </source>
</reference>
<dbReference type="InterPro" id="IPR002938">
    <property type="entry name" value="FAD-bd"/>
</dbReference>
<dbReference type="GO" id="GO:0006744">
    <property type="term" value="P:ubiquinone biosynthetic process"/>
    <property type="evidence" value="ECO:0007669"/>
    <property type="project" value="UniProtKB-UniPathway"/>
</dbReference>
<feature type="domain" description="FAD-binding" evidence="8">
    <location>
        <begin position="8"/>
        <end position="334"/>
    </location>
</feature>
<protein>
    <submittedName>
        <fullName evidence="9">2-octaprenyl-6-methoxyphenyl hydroxylase</fullName>
    </submittedName>
</protein>
<accession>A0A1L3SSM9</accession>
<comment type="cofactor">
    <cofactor evidence="1">
        <name>FAD</name>
        <dbReference type="ChEBI" id="CHEBI:57692"/>
    </cofactor>
</comment>
<proteinExistence type="inferred from homology"/>
<keyword evidence="5" id="KW-0274">FAD</keyword>
<dbReference type="EMBL" id="CP018171">
    <property type="protein sequence ID" value="APH72351.1"/>
    <property type="molecule type" value="Genomic_DNA"/>
</dbReference>
<dbReference type="KEGG" id="meso:BSQ44_14020"/>
<keyword evidence="7" id="KW-0503">Monooxygenase</keyword>
<name>A0A1L3SSM9_9HYPH</name>
<keyword evidence="4" id="KW-0285">Flavoprotein</keyword>
<dbReference type="Gene3D" id="3.50.50.60">
    <property type="entry name" value="FAD/NAD(P)-binding domain"/>
    <property type="match status" value="2"/>
</dbReference>
<evidence type="ECO:0000256" key="6">
    <source>
        <dbReference type="ARBA" id="ARBA00023002"/>
    </source>
</evidence>
<evidence type="ECO:0000256" key="3">
    <source>
        <dbReference type="ARBA" id="ARBA00005349"/>
    </source>
</evidence>
<organism evidence="9 10">
    <name type="scientific">Aquibium oceanicum</name>
    <dbReference type="NCBI Taxonomy" id="1670800"/>
    <lineage>
        <taxon>Bacteria</taxon>
        <taxon>Pseudomonadati</taxon>
        <taxon>Pseudomonadota</taxon>
        <taxon>Alphaproteobacteria</taxon>
        <taxon>Hyphomicrobiales</taxon>
        <taxon>Phyllobacteriaceae</taxon>
        <taxon>Aquibium</taxon>
    </lineage>
</organism>
<evidence type="ECO:0000256" key="1">
    <source>
        <dbReference type="ARBA" id="ARBA00001974"/>
    </source>
</evidence>
<evidence type="ECO:0000256" key="2">
    <source>
        <dbReference type="ARBA" id="ARBA00004749"/>
    </source>
</evidence>
<dbReference type="PANTHER" id="PTHR43876">
    <property type="entry name" value="UBIQUINONE BIOSYNTHESIS MONOOXYGENASE COQ6, MITOCHONDRIAL"/>
    <property type="match status" value="1"/>
</dbReference>
<dbReference type="InterPro" id="IPR036188">
    <property type="entry name" value="FAD/NAD-bd_sf"/>
</dbReference>
<dbReference type="NCBIfam" id="NF005691">
    <property type="entry name" value="PRK07494.1"/>
    <property type="match status" value="1"/>
</dbReference>
<dbReference type="UniPathway" id="UPA00232"/>
<gene>
    <name evidence="9" type="ORF">BSQ44_14020</name>
</gene>
<dbReference type="PANTHER" id="PTHR43876:SF7">
    <property type="entry name" value="UBIQUINONE BIOSYNTHESIS MONOOXYGENASE COQ6, MITOCHONDRIAL"/>
    <property type="match status" value="1"/>
</dbReference>
<evidence type="ECO:0000259" key="8">
    <source>
        <dbReference type="Pfam" id="PF01494"/>
    </source>
</evidence>
<dbReference type="STRING" id="1670800.BSQ44_14020"/>
<comment type="similarity">
    <text evidence="3">Belongs to the UbiH/COQ6 family.</text>
</comment>
<dbReference type="GO" id="GO:0071949">
    <property type="term" value="F:FAD binding"/>
    <property type="evidence" value="ECO:0007669"/>
    <property type="project" value="InterPro"/>
</dbReference>
<dbReference type="InterPro" id="IPR051205">
    <property type="entry name" value="UbiH/COQ6_monooxygenase"/>
</dbReference>
<keyword evidence="6" id="KW-0560">Oxidoreductase</keyword>
<comment type="pathway">
    <text evidence="2">Cofactor biosynthesis; ubiquinone biosynthesis.</text>
</comment>